<gene>
    <name evidence="2" type="ORF">ON006_05650</name>
</gene>
<accession>A0A9E8NFP9</accession>
<sequence>MKTITFVVLLGMVLTNCKREENTPVEPLMETVDSLAVVNAKGSFTGVGGESVSGTARIITADQKYSLVLDQFSTNNGPDLHVYLSKQATPKDFIDLGSLKSTRGTQVYEINGKPDFTEYKYALIHCQQFNHLFGSALLTDAK</sequence>
<evidence type="ECO:0000313" key="2">
    <source>
        <dbReference type="EMBL" id="WAC13437.1"/>
    </source>
</evidence>
<proteinExistence type="predicted"/>
<evidence type="ECO:0000313" key="3">
    <source>
        <dbReference type="Proteomes" id="UP001164653"/>
    </source>
</evidence>
<protein>
    <submittedName>
        <fullName evidence="2">DM13 domain-containing protein</fullName>
    </submittedName>
</protein>
<evidence type="ECO:0000259" key="1">
    <source>
        <dbReference type="PROSITE" id="PS51549"/>
    </source>
</evidence>
<dbReference type="InterPro" id="IPR019545">
    <property type="entry name" value="DM13_domain"/>
</dbReference>
<organism evidence="2 3">
    <name type="scientific">Dyadobacter pollutisoli</name>
    <dbReference type="NCBI Taxonomy" id="2910158"/>
    <lineage>
        <taxon>Bacteria</taxon>
        <taxon>Pseudomonadati</taxon>
        <taxon>Bacteroidota</taxon>
        <taxon>Cytophagia</taxon>
        <taxon>Cytophagales</taxon>
        <taxon>Spirosomataceae</taxon>
        <taxon>Dyadobacter</taxon>
    </lineage>
</organism>
<feature type="domain" description="DM13" evidence="1">
    <location>
        <begin position="42"/>
        <end position="139"/>
    </location>
</feature>
<keyword evidence="3" id="KW-1185">Reference proteome</keyword>
<dbReference type="Proteomes" id="UP001164653">
    <property type="component" value="Chromosome"/>
</dbReference>
<dbReference type="Pfam" id="PF10517">
    <property type="entry name" value="DM13"/>
    <property type="match status" value="1"/>
</dbReference>
<dbReference type="PROSITE" id="PS51549">
    <property type="entry name" value="DM13"/>
    <property type="match status" value="1"/>
</dbReference>
<dbReference type="RefSeq" id="WP_244819452.1">
    <property type="nucleotide sequence ID" value="NZ_CP112998.1"/>
</dbReference>
<name>A0A9E8NFP9_9BACT</name>
<reference evidence="2" key="1">
    <citation type="submission" date="2022-11" db="EMBL/GenBank/DDBJ databases">
        <title>Dyadobacter pollutisoli sp. nov., isolated from plastic dumped soil.</title>
        <authorList>
            <person name="Kim J.M."/>
            <person name="Kim K.R."/>
            <person name="Lee J.K."/>
            <person name="Hao L."/>
            <person name="Jeon C.O."/>
        </authorList>
    </citation>
    <scope>NUCLEOTIDE SEQUENCE</scope>
    <source>
        <strain evidence="2">U1</strain>
    </source>
</reference>
<dbReference type="KEGG" id="dpf:ON006_05650"/>
<dbReference type="EMBL" id="CP112998">
    <property type="protein sequence ID" value="WAC13437.1"/>
    <property type="molecule type" value="Genomic_DNA"/>
</dbReference>
<dbReference type="AlphaFoldDB" id="A0A9E8NFP9"/>